<dbReference type="AlphaFoldDB" id="A0A9D2L532"/>
<evidence type="ECO:0000256" key="1">
    <source>
        <dbReference type="SAM" id="SignalP"/>
    </source>
</evidence>
<protein>
    <recommendedName>
        <fullName evidence="2">DUF5689 domain-containing protein</fullName>
    </recommendedName>
</protein>
<feature type="signal peptide" evidence="1">
    <location>
        <begin position="1"/>
        <end position="21"/>
    </location>
</feature>
<dbReference type="Pfam" id="PF18942">
    <property type="entry name" value="DUF5689"/>
    <property type="match status" value="1"/>
</dbReference>
<accession>A0A9D2L532</accession>
<proteinExistence type="predicted"/>
<reference evidence="3" key="1">
    <citation type="journal article" date="2021" name="PeerJ">
        <title>Extensive microbial diversity within the chicken gut microbiome revealed by metagenomics and culture.</title>
        <authorList>
            <person name="Gilroy R."/>
            <person name="Ravi A."/>
            <person name="Getino M."/>
            <person name="Pursley I."/>
            <person name="Horton D.L."/>
            <person name="Alikhan N.F."/>
            <person name="Baker D."/>
            <person name="Gharbi K."/>
            <person name="Hall N."/>
            <person name="Watson M."/>
            <person name="Adriaenssens E.M."/>
            <person name="Foster-Nyarko E."/>
            <person name="Jarju S."/>
            <person name="Secka A."/>
            <person name="Antonio M."/>
            <person name="Oren A."/>
            <person name="Chaudhuri R.R."/>
            <person name="La Ragione R."/>
            <person name="Hildebrand F."/>
            <person name="Pallen M.J."/>
        </authorList>
    </citation>
    <scope>NUCLEOTIDE SEQUENCE</scope>
    <source>
        <strain evidence="3">CHK169-11906</strain>
    </source>
</reference>
<name>A0A9D2L532_9BACT</name>
<reference evidence="3" key="2">
    <citation type="submission" date="2021-04" db="EMBL/GenBank/DDBJ databases">
        <authorList>
            <person name="Gilroy R."/>
        </authorList>
    </citation>
    <scope>NUCLEOTIDE SEQUENCE</scope>
    <source>
        <strain evidence="3">CHK169-11906</strain>
    </source>
</reference>
<gene>
    <name evidence="3" type="ORF">H9779_07475</name>
</gene>
<organism evidence="3 4">
    <name type="scientific">Candidatus Alistipes avicola</name>
    <dbReference type="NCBI Taxonomy" id="2838432"/>
    <lineage>
        <taxon>Bacteria</taxon>
        <taxon>Pseudomonadati</taxon>
        <taxon>Bacteroidota</taxon>
        <taxon>Bacteroidia</taxon>
        <taxon>Bacteroidales</taxon>
        <taxon>Rikenellaceae</taxon>
        <taxon>Alistipes</taxon>
    </lineage>
</organism>
<feature type="chain" id="PRO_5039644308" description="DUF5689 domain-containing protein" evidence="1">
    <location>
        <begin position="22"/>
        <end position="262"/>
    </location>
</feature>
<evidence type="ECO:0000259" key="2">
    <source>
        <dbReference type="Pfam" id="PF18942"/>
    </source>
</evidence>
<comment type="caution">
    <text evidence="3">The sequence shown here is derived from an EMBL/GenBank/DDBJ whole genome shotgun (WGS) entry which is preliminary data.</text>
</comment>
<evidence type="ECO:0000313" key="3">
    <source>
        <dbReference type="EMBL" id="HJA99418.1"/>
    </source>
</evidence>
<evidence type="ECO:0000313" key="4">
    <source>
        <dbReference type="Proteomes" id="UP000824259"/>
    </source>
</evidence>
<keyword evidence="1" id="KW-0732">Signal</keyword>
<feature type="domain" description="DUF5689" evidence="2">
    <location>
        <begin position="37"/>
        <end position="256"/>
    </location>
</feature>
<dbReference type="EMBL" id="DWYR01000025">
    <property type="protein sequence ID" value="HJA99418.1"/>
    <property type="molecule type" value="Genomic_DNA"/>
</dbReference>
<dbReference type="InterPro" id="IPR043744">
    <property type="entry name" value="DUF5689"/>
</dbReference>
<dbReference type="PROSITE" id="PS51257">
    <property type="entry name" value="PROKAR_LIPOPROTEIN"/>
    <property type="match status" value="1"/>
</dbReference>
<sequence length="262" mass="29278">MRPIAWLMSSLLLLGAGCNNASSLHYGDGGSGLQGYVSIAYLKSFCRGEFYPITQDVWIEGRVVANDAFGEFPNVLVVADREGYGGIEVLIDADHLYRRFERGCMVRIACNGLALADYGGKIQLGANPSSPDYTLDRIPENSLDRYLTRTEDDVVEPIPTVLTFRDVNHSLLDTYVRFDRVRFAQEEIGLPFCDRDPLSGRLVATDRHLVDEQDDTLRVRTAASCVYADDPIPSGTGSLRGILDYFNGNYMVRITDREFDLR</sequence>
<dbReference type="Proteomes" id="UP000824259">
    <property type="component" value="Unassembled WGS sequence"/>
</dbReference>